<dbReference type="RefSeq" id="WP_190352930.1">
    <property type="nucleotide sequence ID" value="NZ_JACJPY010000107.1"/>
</dbReference>
<comment type="caution">
    <text evidence="2">The sequence shown here is derived from an EMBL/GenBank/DDBJ whole genome shotgun (WGS) entry which is preliminary data.</text>
</comment>
<proteinExistence type="predicted"/>
<dbReference type="Proteomes" id="UP000631421">
    <property type="component" value="Unassembled WGS sequence"/>
</dbReference>
<dbReference type="InterPro" id="IPR018633">
    <property type="entry name" value="DUF2357"/>
</dbReference>
<name>A0A926UWS9_9CYAN</name>
<dbReference type="Pfam" id="PF09823">
    <property type="entry name" value="DUF2357"/>
    <property type="match status" value="1"/>
</dbReference>
<evidence type="ECO:0000259" key="1">
    <source>
        <dbReference type="Pfam" id="PF09823"/>
    </source>
</evidence>
<accession>A0A926UWS9</accession>
<protein>
    <submittedName>
        <fullName evidence="2">DUF2357 domain-containing protein</fullName>
    </submittedName>
</protein>
<feature type="domain" description="DUF2357" evidence="1">
    <location>
        <begin position="178"/>
        <end position="323"/>
    </location>
</feature>
<dbReference type="EMBL" id="JACJPY010000107">
    <property type="protein sequence ID" value="MBD2152459.1"/>
    <property type="molecule type" value="Genomic_DNA"/>
</dbReference>
<gene>
    <name evidence="2" type="ORF">H6F44_20395</name>
</gene>
<sequence>MRLYRHLADYLQNQPYDLNAATPLQLRGSDRPFLVLDDGDELPKHYPFLMERQSRVYEIGFPFVKIEEWEKHQDSEKISQPINLITKSGLEINFDLADEVLDKTQISTDEDKVKQLEQQLGRKCDRHTSEAIGLFIGLFDHLLGKHKNQKKASCSLLKIPELLQELSQQDARLPLVLALNRRYELRHKLELIAPKLRSQLTRTAEMVPIAKIQEMDAYCLRDYVRRPGNNAAEKAGARQQLMGIQRYQSFETAENRFLKCFCDLLHLDCREYRDHDEARSLERAIDRFRQEPSVQSISRTALFAVKPNYVLQQNPIYRSFYQAYLDYLKRRTEKEKMWGLRQALLVDVVTIMFVTALLNLNGSYVSPLSSVNILSTPNYGKYLDNNETYQELTKLSISVQCVLQSSSFTFTIIQPQNPKLGDLQLRVEKQTFSPQSTPLTRTYRIWLFWYRPTPQLLQAIQGIQKGKAICIYLHNRPDDTSIPQKIPNIIVGKLPDPMDKLGLEAGVEMLSNLICNWFGG</sequence>
<evidence type="ECO:0000313" key="2">
    <source>
        <dbReference type="EMBL" id="MBD2152459.1"/>
    </source>
</evidence>
<reference evidence="2" key="1">
    <citation type="journal article" date="2015" name="ISME J.">
        <title>Draft Genome Sequence of Streptomyces incarnatus NRRL8089, which Produces the Nucleoside Antibiotic Sinefungin.</title>
        <authorList>
            <person name="Oshima K."/>
            <person name="Hattori M."/>
            <person name="Shimizu H."/>
            <person name="Fukuda K."/>
            <person name="Nemoto M."/>
            <person name="Inagaki K."/>
            <person name="Tamura T."/>
        </authorList>
    </citation>
    <scope>NUCLEOTIDE SEQUENCE</scope>
    <source>
        <strain evidence="2">FACHB-1277</strain>
    </source>
</reference>
<evidence type="ECO:0000313" key="3">
    <source>
        <dbReference type="Proteomes" id="UP000631421"/>
    </source>
</evidence>
<reference evidence="2" key="2">
    <citation type="submission" date="2020-08" db="EMBL/GenBank/DDBJ databases">
        <authorList>
            <person name="Chen M."/>
            <person name="Teng W."/>
            <person name="Zhao L."/>
            <person name="Hu C."/>
            <person name="Zhou Y."/>
            <person name="Han B."/>
            <person name="Song L."/>
            <person name="Shu W."/>
        </authorList>
    </citation>
    <scope>NUCLEOTIDE SEQUENCE</scope>
    <source>
        <strain evidence="2">FACHB-1277</strain>
    </source>
</reference>
<organism evidence="2 3">
    <name type="scientific">Pseudanabaena cinerea FACHB-1277</name>
    <dbReference type="NCBI Taxonomy" id="2949581"/>
    <lineage>
        <taxon>Bacteria</taxon>
        <taxon>Bacillati</taxon>
        <taxon>Cyanobacteriota</taxon>
        <taxon>Cyanophyceae</taxon>
        <taxon>Pseudanabaenales</taxon>
        <taxon>Pseudanabaenaceae</taxon>
        <taxon>Pseudanabaena</taxon>
        <taxon>Pseudanabaena cinerea</taxon>
    </lineage>
</organism>
<keyword evidence="3" id="KW-1185">Reference proteome</keyword>
<dbReference type="AlphaFoldDB" id="A0A926UWS9"/>